<organism evidence="7 8">
    <name type="scientific">Polarella glacialis</name>
    <name type="common">Dinoflagellate</name>
    <dbReference type="NCBI Taxonomy" id="89957"/>
    <lineage>
        <taxon>Eukaryota</taxon>
        <taxon>Sar</taxon>
        <taxon>Alveolata</taxon>
        <taxon>Dinophyceae</taxon>
        <taxon>Suessiales</taxon>
        <taxon>Suessiaceae</taxon>
        <taxon>Polarella</taxon>
    </lineage>
</organism>
<evidence type="ECO:0000256" key="4">
    <source>
        <dbReference type="PROSITE-ProRule" id="PRU00091"/>
    </source>
</evidence>
<proteinExistence type="predicted"/>
<keyword evidence="3" id="KW-0862">Zinc</keyword>
<dbReference type="GO" id="GO:0008270">
    <property type="term" value="F:zinc ion binding"/>
    <property type="evidence" value="ECO:0007669"/>
    <property type="project" value="UniProtKB-KW"/>
</dbReference>
<evidence type="ECO:0000313" key="7">
    <source>
        <dbReference type="EMBL" id="CAE8622796.1"/>
    </source>
</evidence>
<keyword evidence="8" id="KW-1185">Reference proteome</keyword>
<evidence type="ECO:0000256" key="5">
    <source>
        <dbReference type="SAM" id="MobiDB-lite"/>
    </source>
</evidence>
<feature type="non-terminal residue" evidence="7">
    <location>
        <position position="1"/>
    </location>
</feature>
<dbReference type="Gene3D" id="3.30.40.10">
    <property type="entry name" value="Zinc/RING finger domain, C3HC4 (zinc finger)"/>
    <property type="match status" value="1"/>
</dbReference>
<evidence type="ECO:0000256" key="2">
    <source>
        <dbReference type="ARBA" id="ARBA00022771"/>
    </source>
</evidence>
<dbReference type="InterPro" id="IPR011011">
    <property type="entry name" value="Znf_FYVE_PHD"/>
</dbReference>
<keyword evidence="2 4" id="KW-0863">Zinc-finger</keyword>
<dbReference type="InterPro" id="IPR013083">
    <property type="entry name" value="Znf_RING/FYVE/PHD"/>
</dbReference>
<keyword evidence="1" id="KW-0479">Metal-binding</keyword>
<gene>
    <name evidence="7" type="ORF">PGLA1383_LOCUS40186</name>
</gene>
<dbReference type="EMBL" id="CAJNNV010028057">
    <property type="protein sequence ID" value="CAE8622796.1"/>
    <property type="molecule type" value="Genomic_DNA"/>
</dbReference>
<dbReference type="InterPro" id="IPR000306">
    <property type="entry name" value="Znf_FYVE"/>
</dbReference>
<dbReference type="PROSITE" id="PS50178">
    <property type="entry name" value="ZF_FYVE"/>
    <property type="match status" value="1"/>
</dbReference>
<dbReference type="SUPFAM" id="SSF57903">
    <property type="entry name" value="FYVE/PHD zinc finger"/>
    <property type="match status" value="1"/>
</dbReference>
<sequence length="195" mass="21017">APDSGVKAWVPDSEVNECPTCSRKFGTTLRKHHCRACGRVVCGYCSGNQLFLPSHGKDQRVCDPCFDLLRHDKTASLTESLSKNRQVEASLKADLKEKLQQADWFHGFLLKVSAKAVPSCSPPPIPTPTPSAAFGAAPAPELRTPELRSRDDEEEEEGGPPEEEKESAPSDDEGDSPDCPRALSTGDAAEVICTA</sequence>
<feature type="region of interest" description="Disordered" evidence="5">
    <location>
        <begin position="119"/>
        <end position="195"/>
    </location>
</feature>
<evidence type="ECO:0000259" key="6">
    <source>
        <dbReference type="PROSITE" id="PS50178"/>
    </source>
</evidence>
<dbReference type="PANTHER" id="PTHR39490:SF8">
    <property type="entry name" value="ZINC FINGER FYVE DOMAIN-CONTAINING PROTEIN 21"/>
    <property type="match status" value="1"/>
</dbReference>
<dbReference type="Pfam" id="PF01363">
    <property type="entry name" value="FYVE"/>
    <property type="match status" value="1"/>
</dbReference>
<dbReference type="PANTHER" id="PTHR39490">
    <property type="entry name" value="ARRESTIN DOMAIN-CONTAINING PROTEIN D"/>
    <property type="match status" value="1"/>
</dbReference>
<comment type="caution">
    <text evidence="7">The sequence shown here is derived from an EMBL/GenBank/DDBJ whole genome shotgun (WGS) entry which is preliminary data.</text>
</comment>
<dbReference type="OrthoDB" id="294573at2759"/>
<accession>A0A813GIV3</accession>
<evidence type="ECO:0000256" key="3">
    <source>
        <dbReference type="ARBA" id="ARBA00022833"/>
    </source>
</evidence>
<dbReference type="AlphaFoldDB" id="A0A813GIV3"/>
<evidence type="ECO:0000313" key="8">
    <source>
        <dbReference type="Proteomes" id="UP000654075"/>
    </source>
</evidence>
<protein>
    <recommendedName>
        <fullName evidence="6">FYVE-type domain-containing protein</fullName>
    </recommendedName>
</protein>
<reference evidence="7" key="1">
    <citation type="submission" date="2021-02" db="EMBL/GenBank/DDBJ databases">
        <authorList>
            <person name="Dougan E. K."/>
            <person name="Rhodes N."/>
            <person name="Thang M."/>
            <person name="Chan C."/>
        </authorList>
    </citation>
    <scope>NUCLEOTIDE SEQUENCE</scope>
</reference>
<dbReference type="SMART" id="SM00064">
    <property type="entry name" value="FYVE"/>
    <property type="match status" value="1"/>
</dbReference>
<evidence type="ECO:0000256" key="1">
    <source>
        <dbReference type="ARBA" id="ARBA00022723"/>
    </source>
</evidence>
<dbReference type="InterPro" id="IPR052113">
    <property type="entry name" value="FYVE-type_Zinc_Finger"/>
</dbReference>
<feature type="non-terminal residue" evidence="7">
    <location>
        <position position="195"/>
    </location>
</feature>
<feature type="compositionally biased region" description="Pro residues" evidence="5">
    <location>
        <begin position="120"/>
        <end position="129"/>
    </location>
</feature>
<feature type="domain" description="FYVE-type" evidence="6">
    <location>
        <begin position="12"/>
        <end position="70"/>
    </location>
</feature>
<dbReference type="Proteomes" id="UP000654075">
    <property type="component" value="Unassembled WGS sequence"/>
</dbReference>
<feature type="compositionally biased region" description="Acidic residues" evidence="5">
    <location>
        <begin position="152"/>
        <end position="176"/>
    </location>
</feature>
<name>A0A813GIV3_POLGL</name>
<dbReference type="InterPro" id="IPR017455">
    <property type="entry name" value="Znf_FYVE-rel"/>
</dbReference>